<evidence type="ECO:0000256" key="1">
    <source>
        <dbReference type="ARBA" id="ARBA00010165"/>
    </source>
</evidence>
<evidence type="ECO:0000256" key="3">
    <source>
        <dbReference type="ARBA" id="ARBA00022741"/>
    </source>
</evidence>
<dbReference type="GO" id="GO:0016301">
    <property type="term" value="F:kinase activity"/>
    <property type="evidence" value="ECO:0007669"/>
    <property type="project" value="UniProtKB-KW"/>
</dbReference>
<dbReference type="EMBL" id="JARJLG010000043">
    <property type="protein sequence ID" value="KAJ7762411.1"/>
    <property type="molecule type" value="Genomic_DNA"/>
</dbReference>
<comment type="similarity">
    <text evidence="1">Belongs to the methylthioribose kinase family.</text>
</comment>
<evidence type="ECO:0000256" key="2">
    <source>
        <dbReference type="ARBA" id="ARBA00022679"/>
    </source>
</evidence>
<organism evidence="7 8">
    <name type="scientific">Mycena maculata</name>
    <dbReference type="NCBI Taxonomy" id="230809"/>
    <lineage>
        <taxon>Eukaryota</taxon>
        <taxon>Fungi</taxon>
        <taxon>Dikarya</taxon>
        <taxon>Basidiomycota</taxon>
        <taxon>Agaricomycotina</taxon>
        <taxon>Agaricomycetes</taxon>
        <taxon>Agaricomycetidae</taxon>
        <taxon>Agaricales</taxon>
        <taxon>Marasmiineae</taxon>
        <taxon>Mycenaceae</taxon>
        <taxon>Mycena</taxon>
    </lineage>
</organism>
<dbReference type="PANTHER" id="PTHR34273:SF2">
    <property type="entry name" value="METHYLTHIORIBOSE KINASE"/>
    <property type="match status" value="1"/>
</dbReference>
<proteinExistence type="inferred from homology"/>
<keyword evidence="3" id="KW-0547">Nucleotide-binding</keyword>
<dbReference type="Gene3D" id="3.90.1200.10">
    <property type="match status" value="1"/>
</dbReference>
<dbReference type="Gene3D" id="3.30.200.20">
    <property type="entry name" value="Phosphorylase Kinase, domain 1"/>
    <property type="match status" value="1"/>
</dbReference>
<dbReference type="PANTHER" id="PTHR34273">
    <property type="entry name" value="METHYLTHIORIBOSE KINASE"/>
    <property type="match status" value="1"/>
</dbReference>
<dbReference type="InterPro" id="IPR011009">
    <property type="entry name" value="Kinase-like_dom_sf"/>
</dbReference>
<protein>
    <submittedName>
        <fullName evidence="7">Kinase-like domain-containing protein</fullName>
    </submittedName>
</protein>
<keyword evidence="8" id="KW-1185">Reference proteome</keyword>
<dbReference type="AlphaFoldDB" id="A0AAD7JFP0"/>
<keyword evidence="4 7" id="KW-0418">Kinase</keyword>
<evidence type="ECO:0000256" key="5">
    <source>
        <dbReference type="ARBA" id="ARBA00022840"/>
    </source>
</evidence>
<dbReference type="Proteomes" id="UP001215280">
    <property type="component" value="Unassembled WGS sequence"/>
</dbReference>
<gene>
    <name evidence="7" type="ORF">DFH07DRAFT_410387</name>
</gene>
<feature type="domain" description="Aminoglycoside phosphotransferase" evidence="6">
    <location>
        <begin position="52"/>
        <end position="293"/>
    </location>
</feature>
<comment type="caution">
    <text evidence="7">The sequence shown here is derived from an EMBL/GenBank/DDBJ whole genome shotgun (WGS) entry which is preliminary data.</text>
</comment>
<keyword evidence="5" id="KW-0067">ATP-binding</keyword>
<evidence type="ECO:0000313" key="8">
    <source>
        <dbReference type="Proteomes" id="UP001215280"/>
    </source>
</evidence>
<evidence type="ECO:0000259" key="6">
    <source>
        <dbReference type="Pfam" id="PF01636"/>
    </source>
</evidence>
<name>A0AAD7JFP0_9AGAR</name>
<keyword evidence="2" id="KW-0808">Transferase</keyword>
<dbReference type="SUPFAM" id="SSF56112">
    <property type="entry name" value="Protein kinase-like (PK-like)"/>
    <property type="match status" value="1"/>
</dbReference>
<sequence length="374" mass="40035">MATPDYSLIPDLHAYLAARPGFESERVEPLSGGTGNFVFRLYLKTPFEGRASLVLKHTKNYIASAPSVPFAIERQLFEAEALRRVGGWLPADSPVRVPTVHLFDEENHILIMDDCGPAAATLKTLMLAGRITPVLADEIGSALGAFLSALHAWSTQPENRAGVALFDGNTQAKGMSAWATYGRLVSTLSGADGLPKLVGLQVSDEDMAVVSQIATEMSRAMNAAETASSPLVMGDFWPGNIMVNLDADGTLQRIDVLDWELVKPGLAGLDIGQFCGEMHQTRKCYPQYAEAATRTVEALLATYARGSGGDAAIAKDALVHCGVHLVVWTPRTPWADEERTKEVVREGLGFLVGGFVGTADALKTSWVAPLVGTP</sequence>
<evidence type="ECO:0000256" key="4">
    <source>
        <dbReference type="ARBA" id="ARBA00022777"/>
    </source>
</evidence>
<evidence type="ECO:0000313" key="7">
    <source>
        <dbReference type="EMBL" id="KAJ7762411.1"/>
    </source>
</evidence>
<reference evidence="7" key="1">
    <citation type="submission" date="2023-03" db="EMBL/GenBank/DDBJ databases">
        <title>Massive genome expansion in bonnet fungi (Mycena s.s.) driven by repeated elements and novel gene families across ecological guilds.</title>
        <authorList>
            <consortium name="Lawrence Berkeley National Laboratory"/>
            <person name="Harder C.B."/>
            <person name="Miyauchi S."/>
            <person name="Viragh M."/>
            <person name="Kuo A."/>
            <person name="Thoen E."/>
            <person name="Andreopoulos B."/>
            <person name="Lu D."/>
            <person name="Skrede I."/>
            <person name="Drula E."/>
            <person name="Henrissat B."/>
            <person name="Morin E."/>
            <person name="Kohler A."/>
            <person name="Barry K."/>
            <person name="LaButti K."/>
            <person name="Morin E."/>
            <person name="Salamov A."/>
            <person name="Lipzen A."/>
            <person name="Mereny Z."/>
            <person name="Hegedus B."/>
            <person name="Baldrian P."/>
            <person name="Stursova M."/>
            <person name="Weitz H."/>
            <person name="Taylor A."/>
            <person name="Grigoriev I.V."/>
            <person name="Nagy L.G."/>
            <person name="Martin F."/>
            <person name="Kauserud H."/>
        </authorList>
    </citation>
    <scope>NUCLEOTIDE SEQUENCE</scope>
    <source>
        <strain evidence="7">CBHHK188m</strain>
    </source>
</reference>
<accession>A0AAD7JFP0</accession>
<dbReference type="GO" id="GO:0005524">
    <property type="term" value="F:ATP binding"/>
    <property type="evidence" value="ECO:0007669"/>
    <property type="project" value="UniProtKB-KW"/>
</dbReference>
<dbReference type="InterPro" id="IPR002575">
    <property type="entry name" value="Aminoglycoside_PTrfase"/>
</dbReference>
<dbReference type="Pfam" id="PF01636">
    <property type="entry name" value="APH"/>
    <property type="match status" value="1"/>
</dbReference>